<proteinExistence type="predicted"/>
<evidence type="ECO:0000313" key="1">
    <source>
        <dbReference type="EMBL" id="QHT29450.1"/>
    </source>
</evidence>
<organism evidence="1">
    <name type="scientific">viral metagenome</name>
    <dbReference type="NCBI Taxonomy" id="1070528"/>
    <lineage>
        <taxon>unclassified sequences</taxon>
        <taxon>metagenomes</taxon>
        <taxon>organismal metagenomes</taxon>
    </lineage>
</organism>
<accession>A0A6C0EM88</accession>
<sequence length="70" mass="7541">MSTYQNYAVLSEKSKPQKEFPAVGGKSVRLIPPKSGSLEKYDGTLSFVASVRPSGCNCPQCQQQFIAGVT</sequence>
<dbReference type="AlphaFoldDB" id="A0A6C0EM88"/>
<dbReference type="EMBL" id="MN738877">
    <property type="protein sequence ID" value="QHT29450.1"/>
    <property type="molecule type" value="Genomic_DNA"/>
</dbReference>
<reference evidence="1" key="1">
    <citation type="journal article" date="2020" name="Nature">
        <title>Giant virus diversity and host interactions through global metagenomics.</title>
        <authorList>
            <person name="Schulz F."/>
            <person name="Roux S."/>
            <person name="Paez-Espino D."/>
            <person name="Jungbluth S."/>
            <person name="Walsh D.A."/>
            <person name="Denef V.J."/>
            <person name="McMahon K.D."/>
            <person name="Konstantinidis K.T."/>
            <person name="Eloe-Fadrosh E.A."/>
            <person name="Kyrpides N.C."/>
            <person name="Woyke T."/>
        </authorList>
    </citation>
    <scope>NUCLEOTIDE SEQUENCE</scope>
    <source>
        <strain evidence="1">GVMAG-M-3300005589-24</strain>
    </source>
</reference>
<name>A0A6C0EM88_9ZZZZ</name>
<protein>
    <submittedName>
        <fullName evidence="1">Uncharacterized protein</fullName>
    </submittedName>
</protein>